<evidence type="ECO:0008006" key="5">
    <source>
        <dbReference type="Google" id="ProtNLM"/>
    </source>
</evidence>
<keyword evidence="4" id="KW-1185">Reference proteome</keyword>
<name>A0A3P6TW83_LITSI</name>
<keyword evidence="1" id="KW-0472">Membrane</keyword>
<proteinExistence type="predicted"/>
<feature type="chain" id="PRO_5018055388" description="Nematode cuticle collagen N-terminal domain-containing protein" evidence="2">
    <location>
        <begin position="27"/>
        <end position="115"/>
    </location>
</feature>
<organism evidence="3 4">
    <name type="scientific">Litomosoides sigmodontis</name>
    <name type="common">Filarial nematode worm</name>
    <dbReference type="NCBI Taxonomy" id="42156"/>
    <lineage>
        <taxon>Eukaryota</taxon>
        <taxon>Metazoa</taxon>
        <taxon>Ecdysozoa</taxon>
        <taxon>Nematoda</taxon>
        <taxon>Chromadorea</taxon>
        <taxon>Rhabditida</taxon>
        <taxon>Spirurina</taxon>
        <taxon>Spiruromorpha</taxon>
        <taxon>Filarioidea</taxon>
        <taxon>Onchocercidae</taxon>
        <taxon>Litomosoides</taxon>
    </lineage>
</organism>
<reference evidence="3 4" key="1">
    <citation type="submission" date="2018-08" db="EMBL/GenBank/DDBJ databases">
        <authorList>
            <person name="Laetsch R D."/>
            <person name="Stevens L."/>
            <person name="Kumar S."/>
            <person name="Blaxter L. M."/>
        </authorList>
    </citation>
    <scope>NUCLEOTIDE SEQUENCE [LARGE SCALE GENOMIC DNA]</scope>
</reference>
<evidence type="ECO:0000256" key="2">
    <source>
        <dbReference type="SAM" id="SignalP"/>
    </source>
</evidence>
<protein>
    <recommendedName>
        <fullName evidence="5">Nematode cuticle collagen N-terminal domain-containing protein</fullName>
    </recommendedName>
</protein>
<evidence type="ECO:0000256" key="1">
    <source>
        <dbReference type="SAM" id="Phobius"/>
    </source>
</evidence>
<feature type="transmembrane region" description="Helical" evidence="1">
    <location>
        <begin position="74"/>
        <end position="95"/>
    </location>
</feature>
<dbReference type="Proteomes" id="UP000277928">
    <property type="component" value="Unassembled WGS sequence"/>
</dbReference>
<sequence length="115" mass="12570">MCQRAVVMCVLILLKANDHLIQSAAAFDVKDSNEAFINLTGNDSSTIPTSSRNTTIMVMISDTKNSSLTPMGTILILMGVTTVLTVTVAYTLVVYTTEKRLFAERQIAMRLIPVD</sequence>
<dbReference type="AlphaFoldDB" id="A0A3P6TW83"/>
<accession>A0A3P6TW83</accession>
<evidence type="ECO:0000313" key="4">
    <source>
        <dbReference type="Proteomes" id="UP000277928"/>
    </source>
</evidence>
<feature type="signal peptide" evidence="2">
    <location>
        <begin position="1"/>
        <end position="26"/>
    </location>
</feature>
<keyword evidence="1" id="KW-0812">Transmembrane</keyword>
<keyword evidence="2" id="KW-0732">Signal</keyword>
<gene>
    <name evidence="3" type="ORF">NLS_LOCUS1171</name>
</gene>
<evidence type="ECO:0000313" key="3">
    <source>
        <dbReference type="EMBL" id="VDK70628.1"/>
    </source>
</evidence>
<dbReference type="EMBL" id="UYRX01000038">
    <property type="protein sequence ID" value="VDK70628.1"/>
    <property type="molecule type" value="Genomic_DNA"/>
</dbReference>
<keyword evidence="1" id="KW-1133">Transmembrane helix</keyword>